<evidence type="ECO:0000256" key="7">
    <source>
        <dbReference type="ARBA" id="ARBA00022737"/>
    </source>
</evidence>
<dbReference type="GO" id="GO:0005886">
    <property type="term" value="C:plasma membrane"/>
    <property type="evidence" value="ECO:0007669"/>
    <property type="project" value="UniProtKB-SubCell"/>
</dbReference>
<protein>
    <submittedName>
        <fullName evidence="13">LRR receptor-like serine/threonine-protein kinase EFR</fullName>
    </submittedName>
</protein>
<evidence type="ECO:0000256" key="3">
    <source>
        <dbReference type="ARBA" id="ARBA00022475"/>
    </source>
</evidence>
<evidence type="ECO:0000256" key="6">
    <source>
        <dbReference type="ARBA" id="ARBA00022729"/>
    </source>
</evidence>
<dbReference type="PANTHER" id="PTHR48056">
    <property type="entry name" value="LRR RECEPTOR-LIKE SERINE/THREONINE-PROTEIN KINASE-RELATED"/>
    <property type="match status" value="1"/>
</dbReference>
<gene>
    <name evidence="13" type="ORF">G2W53_004560</name>
</gene>
<organism evidence="13 14">
    <name type="scientific">Senna tora</name>
    <dbReference type="NCBI Taxonomy" id="362788"/>
    <lineage>
        <taxon>Eukaryota</taxon>
        <taxon>Viridiplantae</taxon>
        <taxon>Streptophyta</taxon>
        <taxon>Embryophyta</taxon>
        <taxon>Tracheophyta</taxon>
        <taxon>Spermatophyta</taxon>
        <taxon>Magnoliopsida</taxon>
        <taxon>eudicotyledons</taxon>
        <taxon>Gunneridae</taxon>
        <taxon>Pentapetalae</taxon>
        <taxon>rosids</taxon>
        <taxon>fabids</taxon>
        <taxon>Fabales</taxon>
        <taxon>Fabaceae</taxon>
        <taxon>Caesalpinioideae</taxon>
        <taxon>Cassia clade</taxon>
        <taxon>Senna</taxon>
    </lineage>
</organism>
<keyword evidence="13" id="KW-0418">Kinase</keyword>
<dbReference type="InterPro" id="IPR003591">
    <property type="entry name" value="Leu-rich_rpt_typical-subtyp"/>
</dbReference>
<keyword evidence="14" id="KW-1185">Reference proteome</keyword>
<keyword evidence="13" id="KW-0808">Transferase</keyword>
<evidence type="ECO:0000259" key="12">
    <source>
        <dbReference type="Pfam" id="PF23598"/>
    </source>
</evidence>
<evidence type="ECO:0000313" key="14">
    <source>
        <dbReference type="Proteomes" id="UP000634136"/>
    </source>
</evidence>
<dbReference type="FunFam" id="3.80.10.10:FF:000299">
    <property type="entry name" value="Piriformospora indica-insensitive protein 2"/>
    <property type="match status" value="1"/>
</dbReference>
<keyword evidence="8" id="KW-1133">Transmembrane helix</keyword>
<dbReference type="EMBL" id="JAAIUW010000002">
    <property type="protein sequence ID" value="KAF7842262.1"/>
    <property type="molecule type" value="Genomic_DNA"/>
</dbReference>
<keyword evidence="5" id="KW-0812">Transmembrane</keyword>
<dbReference type="InterPro" id="IPR013210">
    <property type="entry name" value="LRR_N_plant-typ"/>
</dbReference>
<dbReference type="InterPro" id="IPR050647">
    <property type="entry name" value="Plant_LRR-RLKs"/>
</dbReference>
<accession>A0A834XCH3</accession>
<evidence type="ECO:0000313" key="13">
    <source>
        <dbReference type="EMBL" id="KAF7842262.1"/>
    </source>
</evidence>
<evidence type="ECO:0000256" key="2">
    <source>
        <dbReference type="ARBA" id="ARBA00004236"/>
    </source>
</evidence>
<dbReference type="OrthoDB" id="687555at2759"/>
<keyword evidence="4" id="KW-0433">Leucine-rich repeat</keyword>
<dbReference type="PANTHER" id="PTHR48056:SF73">
    <property type="entry name" value="LRR RECEPTOR-LIKE SERINE_THREONINE-PROTEIN KINASE EFR"/>
    <property type="match status" value="1"/>
</dbReference>
<dbReference type="GO" id="GO:0016301">
    <property type="term" value="F:kinase activity"/>
    <property type="evidence" value="ECO:0007669"/>
    <property type="project" value="UniProtKB-KW"/>
</dbReference>
<evidence type="ECO:0000256" key="1">
    <source>
        <dbReference type="ARBA" id="ARBA00004167"/>
    </source>
</evidence>
<dbReference type="Proteomes" id="UP000634136">
    <property type="component" value="Unassembled WGS sequence"/>
</dbReference>
<evidence type="ECO:0000256" key="5">
    <source>
        <dbReference type="ARBA" id="ARBA00022692"/>
    </source>
</evidence>
<keyword evidence="7" id="KW-0677">Repeat</keyword>
<dbReference type="Pfam" id="PF08263">
    <property type="entry name" value="LRRNT_2"/>
    <property type="match status" value="1"/>
</dbReference>
<evidence type="ECO:0000256" key="10">
    <source>
        <dbReference type="ARBA" id="ARBA00023180"/>
    </source>
</evidence>
<dbReference type="GO" id="GO:0033612">
    <property type="term" value="F:receptor serine/threonine kinase binding"/>
    <property type="evidence" value="ECO:0007669"/>
    <property type="project" value="TreeGrafter"/>
</dbReference>
<dbReference type="Pfam" id="PF23598">
    <property type="entry name" value="LRR_14"/>
    <property type="match status" value="1"/>
</dbReference>
<evidence type="ECO:0000256" key="9">
    <source>
        <dbReference type="ARBA" id="ARBA00023136"/>
    </source>
</evidence>
<keyword evidence="6" id="KW-0732">Signal</keyword>
<evidence type="ECO:0000256" key="8">
    <source>
        <dbReference type="ARBA" id="ARBA00022989"/>
    </source>
</evidence>
<dbReference type="InterPro" id="IPR055414">
    <property type="entry name" value="LRR_R13L4/SHOC2-like"/>
</dbReference>
<proteinExistence type="predicted"/>
<dbReference type="FunFam" id="3.80.10.10:FF:000129">
    <property type="entry name" value="Leucine-rich repeat receptor-like kinase"/>
    <property type="match status" value="1"/>
</dbReference>
<evidence type="ECO:0000256" key="4">
    <source>
        <dbReference type="ARBA" id="ARBA00022614"/>
    </source>
</evidence>
<dbReference type="InterPro" id="IPR032675">
    <property type="entry name" value="LRR_dom_sf"/>
</dbReference>
<keyword evidence="10" id="KW-0325">Glycoprotein</keyword>
<reference evidence="13" key="1">
    <citation type="submission" date="2020-09" db="EMBL/GenBank/DDBJ databases">
        <title>Genome-Enabled Discovery of Anthraquinone Biosynthesis in Senna tora.</title>
        <authorList>
            <person name="Kang S.-H."/>
            <person name="Pandey R.P."/>
            <person name="Lee C.-M."/>
            <person name="Sim J.-S."/>
            <person name="Jeong J.-T."/>
            <person name="Choi B.-S."/>
            <person name="Jung M."/>
            <person name="Ginzburg D."/>
            <person name="Zhao K."/>
            <person name="Won S.Y."/>
            <person name="Oh T.-J."/>
            <person name="Yu Y."/>
            <person name="Kim N.-H."/>
            <person name="Lee O.R."/>
            <person name="Lee T.-H."/>
            <person name="Bashyal P."/>
            <person name="Kim T.-S."/>
            <person name="Lee W.-H."/>
            <person name="Kawkins C."/>
            <person name="Kim C.-K."/>
            <person name="Kim J.S."/>
            <person name="Ahn B.O."/>
            <person name="Rhee S.Y."/>
            <person name="Sohng J.K."/>
        </authorList>
    </citation>
    <scope>NUCLEOTIDE SEQUENCE</scope>
    <source>
        <tissue evidence="13">Leaf</tissue>
    </source>
</reference>
<keyword evidence="9" id="KW-0472">Membrane</keyword>
<comment type="subcellular location">
    <subcellularLocation>
        <location evidence="2">Cell membrane</location>
    </subcellularLocation>
    <subcellularLocation>
        <location evidence="1">Membrane</location>
        <topology evidence="1">Single-pass membrane protein</topology>
    </subcellularLocation>
</comment>
<dbReference type="AlphaFoldDB" id="A0A834XCH3"/>
<dbReference type="Gene3D" id="3.80.10.10">
    <property type="entry name" value="Ribonuclease Inhibitor"/>
    <property type="match status" value="2"/>
</dbReference>
<feature type="domain" description="Disease resistance R13L4/SHOC-2-like LRR" evidence="12">
    <location>
        <begin position="115"/>
        <end position="201"/>
    </location>
</feature>
<feature type="domain" description="Leucine-rich repeat-containing N-terminal plant-type" evidence="11">
    <location>
        <begin position="8"/>
        <end position="43"/>
    </location>
</feature>
<dbReference type="SUPFAM" id="SSF52058">
    <property type="entry name" value="L domain-like"/>
    <property type="match status" value="1"/>
</dbReference>
<dbReference type="SMART" id="SM00369">
    <property type="entry name" value="LRR_TYP"/>
    <property type="match status" value="4"/>
</dbReference>
<comment type="caution">
    <text evidence="13">The sequence shown here is derived from an EMBL/GenBank/DDBJ whole genome shotgun (WGS) entry which is preliminary data.</text>
</comment>
<evidence type="ECO:0000259" key="11">
    <source>
        <dbReference type="Pfam" id="PF08263"/>
    </source>
</evidence>
<sequence>MEQDNITTDESALHAFKSDPYNFLSNWSVTSSSPCDWVGVTCNVRHGRVHSLNLGDMGLSGTISPHLGNLSFLVKLDVSDNNFHDHFPKELVQLRRLKLLNLSFNEFDGTVPTWIGGLHALQHLSLRNNSLSGIIPLSVSNLSSLETLDWNDNSIEGTIPHEIGALKSLKILRIARNKLFRIIPNAISNLSSLELLSLSYNSLSVSQVVHNAFLMAFASWAFVIRRQDLCTSKLSSSSNMRPHSNHFLLNYMSWEEELKLILVPASRGGDVINNLFVSFSHGDWSQSIILQCIAVLDPFVSPEVHSSSLFNPPNNALLYMHPILFYPFPQPGCIILGFYLGNDIRTTPILDTESAGP</sequence>
<keyword evidence="13" id="KW-0675">Receptor</keyword>
<name>A0A834XCH3_9FABA</name>
<keyword evidence="3" id="KW-1003">Cell membrane</keyword>